<comment type="caution">
    <text evidence="1">The sequence shown here is derived from an EMBL/GenBank/DDBJ whole genome shotgun (WGS) entry which is preliminary data.</text>
</comment>
<keyword evidence="2" id="KW-1185">Reference proteome</keyword>
<evidence type="ECO:0000313" key="2">
    <source>
        <dbReference type="Proteomes" id="UP000265520"/>
    </source>
</evidence>
<dbReference type="Proteomes" id="UP000265520">
    <property type="component" value="Unassembled WGS sequence"/>
</dbReference>
<reference evidence="1 2" key="1">
    <citation type="journal article" date="2018" name="Front. Plant Sci.">
        <title>Red Clover (Trifolium pratense) and Zigzag Clover (T. medium) - A Picture of Genomic Similarities and Differences.</title>
        <authorList>
            <person name="Dluhosova J."/>
            <person name="Istvanek J."/>
            <person name="Nedelnik J."/>
            <person name="Repkova J."/>
        </authorList>
    </citation>
    <scope>NUCLEOTIDE SEQUENCE [LARGE SCALE GENOMIC DNA]</scope>
    <source>
        <strain evidence="2">cv. 10/8</strain>
        <tissue evidence="1">Leaf</tissue>
    </source>
</reference>
<accession>A0A392TMJ8</accession>
<dbReference type="EMBL" id="LXQA010618152">
    <property type="protein sequence ID" value="MCI62401.1"/>
    <property type="molecule type" value="Genomic_DNA"/>
</dbReference>
<dbReference type="AlphaFoldDB" id="A0A392TMJ8"/>
<evidence type="ECO:0000313" key="1">
    <source>
        <dbReference type="EMBL" id="MCI62401.1"/>
    </source>
</evidence>
<proteinExistence type="predicted"/>
<protein>
    <submittedName>
        <fullName evidence="1">Uncharacterized protein</fullName>
    </submittedName>
</protein>
<sequence>MQFMFKEQVVKLQGQGAKQDKQCFLNSFLEDKHSRGGLEWYGDLGVVEVESNLVSEADVMTILEQFPTVFKDHIQLPPER</sequence>
<name>A0A392TMJ8_9FABA</name>
<feature type="non-terminal residue" evidence="1">
    <location>
        <position position="80"/>
    </location>
</feature>
<organism evidence="1 2">
    <name type="scientific">Trifolium medium</name>
    <dbReference type="NCBI Taxonomy" id="97028"/>
    <lineage>
        <taxon>Eukaryota</taxon>
        <taxon>Viridiplantae</taxon>
        <taxon>Streptophyta</taxon>
        <taxon>Embryophyta</taxon>
        <taxon>Tracheophyta</taxon>
        <taxon>Spermatophyta</taxon>
        <taxon>Magnoliopsida</taxon>
        <taxon>eudicotyledons</taxon>
        <taxon>Gunneridae</taxon>
        <taxon>Pentapetalae</taxon>
        <taxon>rosids</taxon>
        <taxon>fabids</taxon>
        <taxon>Fabales</taxon>
        <taxon>Fabaceae</taxon>
        <taxon>Papilionoideae</taxon>
        <taxon>50 kb inversion clade</taxon>
        <taxon>NPAAA clade</taxon>
        <taxon>Hologalegina</taxon>
        <taxon>IRL clade</taxon>
        <taxon>Trifolieae</taxon>
        <taxon>Trifolium</taxon>
    </lineage>
</organism>